<evidence type="ECO:0000256" key="3">
    <source>
        <dbReference type="ARBA" id="ARBA00017059"/>
    </source>
</evidence>
<comment type="similarity">
    <text evidence="2">Belongs to the SPCS1 family.</text>
</comment>
<dbReference type="InterPro" id="IPR009542">
    <property type="entry name" value="Spc1/SPCS1"/>
</dbReference>
<evidence type="ECO:0000256" key="8">
    <source>
        <dbReference type="ARBA" id="ARBA00045204"/>
    </source>
</evidence>
<keyword evidence="6 9" id="KW-1133">Transmembrane helix</keyword>
<feature type="transmembrane region" description="Helical" evidence="9">
    <location>
        <begin position="30"/>
        <end position="47"/>
    </location>
</feature>
<evidence type="ECO:0000256" key="2">
    <source>
        <dbReference type="ARBA" id="ARBA00005245"/>
    </source>
</evidence>
<dbReference type="Proteomes" id="UP000187013">
    <property type="component" value="Unassembled WGS sequence"/>
</dbReference>
<evidence type="ECO:0000256" key="4">
    <source>
        <dbReference type="ARBA" id="ARBA00022692"/>
    </source>
</evidence>
<dbReference type="eggNOG" id="KOG4112">
    <property type="taxonomic scope" value="Eukaryota"/>
</dbReference>
<dbReference type="PANTHER" id="PTHR13202:SF0">
    <property type="entry name" value="SIGNAL PEPTIDASE COMPLEX SUBUNIT 1"/>
    <property type="match status" value="1"/>
</dbReference>
<gene>
    <name evidence="10" type="ORF">ZYGR_0AD02570</name>
</gene>
<dbReference type="Pfam" id="PF06645">
    <property type="entry name" value="SPC12"/>
    <property type="match status" value="1"/>
</dbReference>
<sequence>MSELLQDFQKKLIFPLDFPSQRYTERLQQITLLVGAIVASIVGLSTQSLKNLIIVYGISIAITALVVLPAYPAYTRRKLQWVQPKVVNISTESIE</sequence>
<dbReference type="AlphaFoldDB" id="A0A1Q3A5R7"/>
<comment type="subcellular location">
    <subcellularLocation>
        <location evidence="1">Endoplasmic reticulum membrane</location>
        <topology evidence="1">Multi-pass membrane protein</topology>
    </subcellularLocation>
</comment>
<evidence type="ECO:0000313" key="11">
    <source>
        <dbReference type="Proteomes" id="UP000187013"/>
    </source>
</evidence>
<evidence type="ECO:0000313" key="10">
    <source>
        <dbReference type="EMBL" id="GAV51074.1"/>
    </source>
</evidence>
<dbReference type="OrthoDB" id="263893at2759"/>
<dbReference type="PANTHER" id="PTHR13202">
    <property type="entry name" value="MICROSOMAL SIGNAL PEPTIDASE 12 KDA SUBUNIT"/>
    <property type="match status" value="1"/>
</dbReference>
<feature type="transmembrane region" description="Helical" evidence="9">
    <location>
        <begin position="53"/>
        <end position="74"/>
    </location>
</feature>
<evidence type="ECO:0000256" key="5">
    <source>
        <dbReference type="ARBA" id="ARBA00022824"/>
    </source>
</evidence>
<evidence type="ECO:0000256" key="7">
    <source>
        <dbReference type="ARBA" id="ARBA00023136"/>
    </source>
</evidence>
<proteinExistence type="inferred from homology"/>
<dbReference type="OMA" id="KLQWVQP"/>
<dbReference type="GO" id="GO:0005787">
    <property type="term" value="C:signal peptidase complex"/>
    <property type="evidence" value="ECO:0007669"/>
    <property type="project" value="EnsemblFungi"/>
</dbReference>
<dbReference type="EMBL" id="BDGX01000030">
    <property type="protein sequence ID" value="GAV51074.1"/>
    <property type="molecule type" value="Genomic_DNA"/>
</dbReference>
<comment type="function">
    <text evidence="8">Component of the signal peptidase complex (SPC) which catalyzes the cleavage of N-terminal signal sequences from nascent proteins as they are translocated into the lumen of the endoplasmic reticulum. Dispensable for SPC enzymatic activity.</text>
</comment>
<reference evidence="10 11" key="1">
    <citation type="submission" date="2016-08" db="EMBL/GenBank/DDBJ databases">
        <title>Draft genome sequence of allopolyploid Zygosaccharomyces rouxii.</title>
        <authorList>
            <person name="Watanabe J."/>
            <person name="Uehara K."/>
            <person name="Mogi Y."/>
            <person name="Tsukioka Y."/>
        </authorList>
    </citation>
    <scope>NUCLEOTIDE SEQUENCE [LARGE SCALE GENOMIC DNA]</scope>
    <source>
        <strain evidence="10 11">NBRC 110957</strain>
    </source>
</reference>
<evidence type="ECO:0000256" key="1">
    <source>
        <dbReference type="ARBA" id="ARBA00004477"/>
    </source>
</evidence>
<accession>A0A1Q3A5R7</accession>
<organism evidence="10 11">
    <name type="scientific">Zygosaccharomyces rouxii</name>
    <dbReference type="NCBI Taxonomy" id="4956"/>
    <lineage>
        <taxon>Eukaryota</taxon>
        <taxon>Fungi</taxon>
        <taxon>Dikarya</taxon>
        <taxon>Ascomycota</taxon>
        <taxon>Saccharomycotina</taxon>
        <taxon>Saccharomycetes</taxon>
        <taxon>Saccharomycetales</taxon>
        <taxon>Saccharomycetaceae</taxon>
        <taxon>Zygosaccharomyces</taxon>
    </lineage>
</organism>
<evidence type="ECO:0000256" key="9">
    <source>
        <dbReference type="SAM" id="Phobius"/>
    </source>
</evidence>
<name>A0A1Q3A5R7_ZYGRO</name>
<dbReference type="GO" id="GO:0045047">
    <property type="term" value="P:protein targeting to ER"/>
    <property type="evidence" value="ECO:0007669"/>
    <property type="project" value="EnsemblFungi"/>
</dbReference>
<keyword evidence="7 9" id="KW-0472">Membrane</keyword>
<protein>
    <recommendedName>
        <fullName evidence="3">Signal peptidase complex subunit 1</fullName>
    </recommendedName>
</protein>
<dbReference type="GO" id="GO:0006465">
    <property type="term" value="P:signal peptide processing"/>
    <property type="evidence" value="ECO:0007669"/>
    <property type="project" value="EnsemblFungi"/>
</dbReference>
<evidence type="ECO:0000256" key="6">
    <source>
        <dbReference type="ARBA" id="ARBA00022989"/>
    </source>
</evidence>
<comment type="caution">
    <text evidence="10">The sequence shown here is derived from an EMBL/GenBank/DDBJ whole genome shotgun (WGS) entry which is preliminary data.</text>
</comment>
<keyword evidence="5" id="KW-0256">Endoplasmic reticulum</keyword>
<keyword evidence="4 9" id="KW-0812">Transmembrane</keyword>